<reference evidence="1" key="1">
    <citation type="submission" date="2021-03" db="EMBL/GenBank/DDBJ databases">
        <title>Evolutionary priming and transition to the ectomycorrhizal habit in an iconic lineage of mushroom-forming fungi: is preadaptation a requirement?</title>
        <authorList>
            <consortium name="DOE Joint Genome Institute"/>
            <person name="Looney B.P."/>
            <person name="Miyauchi S."/>
            <person name="Morin E."/>
            <person name="Drula E."/>
            <person name="Courty P.E."/>
            <person name="Chicoki N."/>
            <person name="Fauchery L."/>
            <person name="Kohler A."/>
            <person name="Kuo A."/>
            <person name="LaButti K."/>
            <person name="Pangilinan J."/>
            <person name="Lipzen A."/>
            <person name="Riley R."/>
            <person name="Andreopoulos W."/>
            <person name="He G."/>
            <person name="Johnson J."/>
            <person name="Barry K.W."/>
            <person name="Grigoriev I.V."/>
            <person name="Nagy L."/>
            <person name="Hibbett D."/>
            <person name="Henrissat B."/>
            <person name="Matheny P.B."/>
            <person name="Labbe J."/>
            <person name="Martin A.F."/>
        </authorList>
    </citation>
    <scope>NUCLEOTIDE SEQUENCE</scope>
    <source>
        <strain evidence="1">BPL698</strain>
    </source>
</reference>
<dbReference type="Proteomes" id="UP001207468">
    <property type="component" value="Unassembled WGS sequence"/>
</dbReference>
<evidence type="ECO:0000313" key="1">
    <source>
        <dbReference type="EMBL" id="KAI9432041.1"/>
    </source>
</evidence>
<gene>
    <name evidence="1" type="ORF">F5148DRAFT_1155043</name>
</gene>
<accession>A0ACC0TQH5</accession>
<proteinExistence type="predicted"/>
<name>A0ACC0TQH5_9AGAM</name>
<evidence type="ECO:0000313" key="2">
    <source>
        <dbReference type="Proteomes" id="UP001207468"/>
    </source>
</evidence>
<dbReference type="EMBL" id="JAGFNK010001367">
    <property type="protein sequence ID" value="KAI9432041.1"/>
    <property type="molecule type" value="Genomic_DNA"/>
</dbReference>
<feature type="non-terminal residue" evidence="1">
    <location>
        <position position="459"/>
    </location>
</feature>
<comment type="caution">
    <text evidence="1">The sequence shown here is derived from an EMBL/GenBank/DDBJ whole genome shotgun (WGS) entry which is preliminary data.</text>
</comment>
<protein>
    <submittedName>
        <fullName evidence="1">Uncharacterized protein</fullName>
    </submittedName>
</protein>
<keyword evidence="2" id="KW-1185">Reference proteome</keyword>
<organism evidence="1 2">
    <name type="scientific">Russula earlei</name>
    <dbReference type="NCBI Taxonomy" id="71964"/>
    <lineage>
        <taxon>Eukaryota</taxon>
        <taxon>Fungi</taxon>
        <taxon>Dikarya</taxon>
        <taxon>Basidiomycota</taxon>
        <taxon>Agaricomycotina</taxon>
        <taxon>Agaricomycetes</taxon>
        <taxon>Russulales</taxon>
        <taxon>Russulaceae</taxon>
        <taxon>Russula</taxon>
    </lineage>
</organism>
<sequence length="459" mass="51807">MNSKYHRLNLYPRVRQCQSPGFTEEEDDEREAEEEEEYKGSLRTIDKRDEMVTKGTRVTEENNNKRGMVSHEVTHGTTHVIHYMCMPQLVMLAARLKARSQLGLSLQEPSQPGPCHWLGPAHGPGLRYGKPEAVAQAMAFAPSTSAPSPVTSTLTTASQAGSTVTVPPAIEYGSEMVRRKWTQNLDMHDAPQTNENGMYNNVNIMGIDSDTPTETNTSKNKKNQKADLDQFFKPVRYMKGDKSGDGCNKTDALLVNKHTTLQRHMASKHKGPYQHWCKSSNFLSMLPEDAKTRCKEALDKVMEQSQVAKSLLSHANKAQQAFSSVQTPTLFHAIPAIKTLHAAWSSQAERFKYHTFKPALDTATAKLNNYHQKMADSDAHILVMLLHPEQKMNHFKKHWDLEPQEEVLTLAQHAFKEHYEQLQTTLSMMCTTTPAVKRQKPNGLLHDVDSENEENDDTD</sequence>